<feature type="domain" description="Class II aldolase/adducin N-terminal" evidence="3">
    <location>
        <begin position="15"/>
        <end position="243"/>
    </location>
</feature>
<dbReference type="PANTHER" id="PTHR22789">
    <property type="entry name" value="FUCULOSE PHOSPHATE ALDOLASE"/>
    <property type="match status" value="1"/>
</dbReference>
<evidence type="ECO:0000256" key="1">
    <source>
        <dbReference type="ARBA" id="ARBA00022723"/>
    </source>
</evidence>
<name>S0EV01_CHTCT</name>
<dbReference type="SMART" id="SM01007">
    <property type="entry name" value="Aldolase_II"/>
    <property type="match status" value="1"/>
</dbReference>
<dbReference type="Gene3D" id="3.40.225.10">
    <property type="entry name" value="Class II aldolase/adducin N-terminal domain"/>
    <property type="match status" value="1"/>
</dbReference>
<sequence>MRIPEPYPSLSTLMTLIGEAGQRLAEIEASEGSAGNISVYLGWELDPTDEFPISEPFTLPTAAPELVGHGFLVTGAGRRLREIIRNPHGNLAYLRIEEGGRQGTLYTARERLFKTPTSELNSHIAVHRDQVTRNDLNFHALVHAQPFHLVYLSHIARYQDSLYLSRHVLRWQPESIVNIPDGIGFLPFMLPGSPELMLGNVRMMRDHRIVVWGKHGVLARSDVSVKRACDLIEYAETGARYEYMNLTNHGLADGLSTHELRMICDAFNVDQHIF</sequence>
<dbReference type="GO" id="GO:0046872">
    <property type="term" value="F:metal ion binding"/>
    <property type="evidence" value="ECO:0007669"/>
    <property type="project" value="UniProtKB-KW"/>
</dbReference>
<dbReference type="GO" id="GO:0005829">
    <property type="term" value="C:cytosol"/>
    <property type="evidence" value="ECO:0007669"/>
    <property type="project" value="TreeGrafter"/>
</dbReference>
<dbReference type="KEGG" id="ccz:CCALI_01718"/>
<dbReference type="GO" id="GO:0008994">
    <property type="term" value="F:rhamnulose-1-phosphate aldolase activity"/>
    <property type="evidence" value="ECO:0007669"/>
    <property type="project" value="UniProtKB-EC"/>
</dbReference>
<dbReference type="AlphaFoldDB" id="S0EV01"/>
<dbReference type="InterPro" id="IPR050197">
    <property type="entry name" value="Aldolase_class_II_sugar_metab"/>
</dbReference>
<dbReference type="Proteomes" id="UP000014227">
    <property type="component" value="Chromosome I"/>
</dbReference>
<dbReference type="GO" id="GO:0019323">
    <property type="term" value="P:pentose catabolic process"/>
    <property type="evidence" value="ECO:0007669"/>
    <property type="project" value="TreeGrafter"/>
</dbReference>
<evidence type="ECO:0000256" key="2">
    <source>
        <dbReference type="ARBA" id="ARBA00023239"/>
    </source>
</evidence>
<gene>
    <name evidence="4" type="ORF">CCALI_01718</name>
</gene>
<protein>
    <submittedName>
        <fullName evidence="4">L-rhamnulose 1-phosphate aldolase</fullName>
        <ecNumber evidence="4">4.1.2.19</ecNumber>
    </submittedName>
</protein>
<dbReference type="PANTHER" id="PTHR22789:SF0">
    <property type="entry name" value="3-OXO-TETRONATE 4-PHOSPHATE DECARBOXYLASE-RELATED"/>
    <property type="match status" value="1"/>
</dbReference>
<dbReference type="InParanoid" id="S0EV01"/>
<keyword evidence="1" id="KW-0479">Metal-binding</keyword>
<dbReference type="PATRIC" id="fig|1303518.3.peg.1772"/>
<dbReference type="eggNOG" id="COG0235">
    <property type="taxonomic scope" value="Bacteria"/>
</dbReference>
<organism evidence="4 5">
    <name type="scientific">Chthonomonas calidirosea (strain DSM 23976 / ICMP 18418 / T49)</name>
    <dbReference type="NCBI Taxonomy" id="1303518"/>
    <lineage>
        <taxon>Bacteria</taxon>
        <taxon>Bacillati</taxon>
        <taxon>Armatimonadota</taxon>
        <taxon>Chthonomonadia</taxon>
        <taxon>Chthonomonadales</taxon>
        <taxon>Chthonomonadaceae</taxon>
        <taxon>Chthonomonas</taxon>
    </lineage>
</organism>
<evidence type="ECO:0000259" key="3">
    <source>
        <dbReference type="SMART" id="SM01007"/>
    </source>
</evidence>
<dbReference type="HOGENOM" id="CLU_076831_0_0_0"/>
<dbReference type="InterPro" id="IPR001303">
    <property type="entry name" value="Aldolase_II/adducin_N"/>
</dbReference>
<evidence type="ECO:0000313" key="4">
    <source>
        <dbReference type="EMBL" id="CCW35531.1"/>
    </source>
</evidence>
<reference evidence="5" key="1">
    <citation type="submission" date="2013-03" db="EMBL/GenBank/DDBJ databases">
        <title>Genome sequence of Chthonomonas calidirosea, the first sequenced genome from the Armatimonadetes phylum (formally candidate division OP10).</title>
        <authorList>
            <person name="Lee K.C.Y."/>
            <person name="Morgan X.C."/>
            <person name="Dunfield P.F."/>
            <person name="Tamas I."/>
            <person name="Houghton K.M."/>
            <person name="Vyssotski M."/>
            <person name="Ryan J.L.J."/>
            <person name="Lagutin K."/>
            <person name="McDonald I.R."/>
            <person name="Stott M.B."/>
        </authorList>
    </citation>
    <scope>NUCLEOTIDE SEQUENCE [LARGE SCALE GENOMIC DNA]</scope>
    <source>
        <strain evidence="5">DSM 23976 / ICMP 18418 / T49</strain>
    </source>
</reference>
<dbReference type="EC" id="4.1.2.19" evidence="4"/>
<dbReference type="RefSeq" id="WP_016483061.1">
    <property type="nucleotide sequence ID" value="NC_021487.1"/>
</dbReference>
<dbReference type="EMBL" id="HF951689">
    <property type="protein sequence ID" value="CCW35531.1"/>
    <property type="molecule type" value="Genomic_DNA"/>
</dbReference>
<dbReference type="OrthoDB" id="9784634at2"/>
<dbReference type="SUPFAM" id="SSF53639">
    <property type="entry name" value="AraD/HMP-PK domain-like"/>
    <property type="match status" value="1"/>
</dbReference>
<proteinExistence type="predicted"/>
<keyword evidence="2 4" id="KW-0456">Lyase</keyword>
<keyword evidence="5" id="KW-1185">Reference proteome</keyword>
<dbReference type="Pfam" id="PF00596">
    <property type="entry name" value="Aldolase_II"/>
    <property type="match status" value="1"/>
</dbReference>
<evidence type="ECO:0000313" key="5">
    <source>
        <dbReference type="Proteomes" id="UP000014227"/>
    </source>
</evidence>
<dbReference type="STRING" id="454171.CP488_02374"/>
<accession>S0EV01</accession>
<dbReference type="InterPro" id="IPR036409">
    <property type="entry name" value="Aldolase_II/adducin_N_sf"/>
</dbReference>